<gene>
    <name evidence="1" type="ORF">JMF97_29845</name>
</gene>
<dbReference type="EMBL" id="JAETXL010000019">
    <property type="protein sequence ID" value="MBL6280371.1"/>
    <property type="molecule type" value="Genomic_DNA"/>
</dbReference>
<evidence type="ECO:0000313" key="2">
    <source>
        <dbReference type="Proteomes" id="UP000661193"/>
    </source>
</evidence>
<keyword evidence="2" id="KW-1185">Reference proteome</keyword>
<organism evidence="1 2">
    <name type="scientific">Micromonospora fiedleri</name>
    <dbReference type="NCBI Taxonomy" id="1157498"/>
    <lineage>
        <taxon>Bacteria</taxon>
        <taxon>Bacillati</taxon>
        <taxon>Actinomycetota</taxon>
        <taxon>Actinomycetes</taxon>
        <taxon>Micromonosporales</taxon>
        <taxon>Micromonosporaceae</taxon>
        <taxon>Micromonospora</taxon>
    </lineage>
</organism>
<proteinExistence type="predicted"/>
<reference evidence="1 2" key="1">
    <citation type="submission" date="2021-01" db="EMBL/GenBank/DDBJ databases">
        <title>Genome sequencing of Micromonospora fiedleri MG-37.</title>
        <authorList>
            <person name="Moreland P.E.J."/>
            <person name="Stach J.E.M."/>
        </authorList>
    </citation>
    <scope>NUCLEOTIDE SEQUENCE [LARGE SCALE GENOMIC DNA]</scope>
    <source>
        <strain evidence="1 2">MG-37</strain>
    </source>
</reference>
<dbReference type="Proteomes" id="UP000661193">
    <property type="component" value="Unassembled WGS sequence"/>
</dbReference>
<comment type="caution">
    <text evidence="1">The sequence shown here is derived from an EMBL/GenBank/DDBJ whole genome shotgun (WGS) entry which is preliminary data.</text>
</comment>
<accession>A0ABS1UYI0</accession>
<evidence type="ECO:0000313" key="1">
    <source>
        <dbReference type="EMBL" id="MBL6280371.1"/>
    </source>
</evidence>
<name>A0ABS1UYI0_9ACTN</name>
<sequence length="51" mass="5522">MAADDVVAVAEVVVGAPANAVVEVAVPEQFHLDDHGQHFVDSGRDPVRLWW</sequence>
<dbReference type="RefSeq" id="WP_203224566.1">
    <property type="nucleotide sequence ID" value="NZ_JAETXL010000019.1"/>
</dbReference>
<protein>
    <submittedName>
        <fullName evidence="1">Uncharacterized protein</fullName>
    </submittedName>
</protein>